<proteinExistence type="inferred from homology"/>
<evidence type="ECO:0000256" key="5">
    <source>
        <dbReference type="ARBA" id="ARBA00023136"/>
    </source>
</evidence>
<comment type="caution">
    <text evidence="6">The sequence shown here is derived from an EMBL/GenBank/DDBJ whole genome shotgun (WGS) entry which is preliminary data.</text>
</comment>
<dbReference type="VEuPathDB" id="FungiDB:AAP_02775"/>
<dbReference type="AlphaFoldDB" id="A0A167ZI46"/>
<evidence type="ECO:0000256" key="1">
    <source>
        <dbReference type="ARBA" id="ARBA00004141"/>
    </source>
</evidence>
<dbReference type="Gene3D" id="6.10.110.10">
    <property type="match status" value="1"/>
</dbReference>
<dbReference type="Proteomes" id="UP000242877">
    <property type="component" value="Unassembled WGS sequence"/>
</dbReference>
<sequence length="67" mass="6531">MDPITTGVVFVASKVVTTGLGIIGFAATGPVAETTGTVAAAWQASIGNVAAGSLYAACQSVAMTGWL</sequence>
<dbReference type="InterPro" id="IPR009311">
    <property type="entry name" value="IFI6/IFI27-like"/>
</dbReference>
<dbReference type="Pfam" id="PF06140">
    <property type="entry name" value="Ifi-6-16"/>
    <property type="match status" value="1"/>
</dbReference>
<evidence type="ECO:0000313" key="6">
    <source>
        <dbReference type="EMBL" id="KZZ92694.1"/>
    </source>
</evidence>
<keyword evidence="4" id="KW-1133">Transmembrane helix</keyword>
<accession>A0A167ZI46</accession>
<keyword evidence="5" id="KW-0472">Membrane</keyword>
<evidence type="ECO:0000256" key="2">
    <source>
        <dbReference type="ARBA" id="ARBA00007262"/>
    </source>
</evidence>
<gene>
    <name evidence="6" type="ORF">AAP_02775</name>
</gene>
<dbReference type="GO" id="GO:0016020">
    <property type="term" value="C:membrane"/>
    <property type="evidence" value="ECO:0007669"/>
    <property type="project" value="UniProtKB-SubCell"/>
</dbReference>
<keyword evidence="3" id="KW-0812">Transmembrane</keyword>
<evidence type="ECO:0000256" key="3">
    <source>
        <dbReference type="ARBA" id="ARBA00022692"/>
    </source>
</evidence>
<dbReference type="InterPro" id="IPR038213">
    <property type="entry name" value="IFI6/IFI27-like_sf"/>
</dbReference>
<protein>
    <submittedName>
        <fullName evidence="6">Uncharacterized protein</fullName>
    </submittedName>
</protein>
<dbReference type="EMBL" id="AZGZ01000010">
    <property type="protein sequence ID" value="KZZ92694.1"/>
    <property type="molecule type" value="Genomic_DNA"/>
</dbReference>
<comment type="similarity">
    <text evidence="2">Belongs to the IFI6/IFI27 family.</text>
</comment>
<name>A0A167ZI46_9EURO</name>
<reference evidence="6 7" key="1">
    <citation type="journal article" date="2016" name="Genome Biol. Evol.">
        <title>Divergent and convergent evolution of fungal pathogenicity.</title>
        <authorList>
            <person name="Shang Y."/>
            <person name="Xiao G."/>
            <person name="Zheng P."/>
            <person name="Cen K."/>
            <person name="Zhan S."/>
            <person name="Wang C."/>
        </authorList>
    </citation>
    <scope>NUCLEOTIDE SEQUENCE [LARGE SCALE GENOMIC DNA]</scope>
    <source>
        <strain evidence="6 7">ARSEF 7405</strain>
    </source>
</reference>
<dbReference type="OrthoDB" id="4187832at2759"/>
<keyword evidence="7" id="KW-1185">Reference proteome</keyword>
<evidence type="ECO:0000256" key="4">
    <source>
        <dbReference type="ARBA" id="ARBA00022989"/>
    </source>
</evidence>
<evidence type="ECO:0000313" key="7">
    <source>
        <dbReference type="Proteomes" id="UP000242877"/>
    </source>
</evidence>
<comment type="subcellular location">
    <subcellularLocation>
        <location evidence="1">Membrane</location>
        <topology evidence="1">Multi-pass membrane protein</topology>
    </subcellularLocation>
</comment>
<organism evidence="6 7">
    <name type="scientific">Ascosphaera apis ARSEF 7405</name>
    <dbReference type="NCBI Taxonomy" id="392613"/>
    <lineage>
        <taxon>Eukaryota</taxon>
        <taxon>Fungi</taxon>
        <taxon>Dikarya</taxon>
        <taxon>Ascomycota</taxon>
        <taxon>Pezizomycotina</taxon>
        <taxon>Eurotiomycetes</taxon>
        <taxon>Eurotiomycetidae</taxon>
        <taxon>Onygenales</taxon>
        <taxon>Ascosphaeraceae</taxon>
        <taxon>Ascosphaera</taxon>
    </lineage>
</organism>